<dbReference type="RefSeq" id="WP_252442161.1">
    <property type="nucleotide sequence ID" value="NZ_JAMWYK010000001.1"/>
</dbReference>
<comment type="caution">
    <text evidence="2">The sequence shown here is derived from an EMBL/GenBank/DDBJ whole genome shotgun (WGS) entry which is preliminary data.</text>
</comment>
<accession>A0ABT0ZNW8</accession>
<organism evidence="2 3">
    <name type="scientific">Fructobacillus apis</name>
    <dbReference type="NCBI Taxonomy" id="2935017"/>
    <lineage>
        <taxon>Bacteria</taxon>
        <taxon>Bacillati</taxon>
        <taxon>Bacillota</taxon>
        <taxon>Bacilli</taxon>
        <taxon>Lactobacillales</taxon>
        <taxon>Lactobacillaceae</taxon>
        <taxon>Fructobacillus</taxon>
    </lineage>
</organism>
<dbReference type="Proteomes" id="UP001523234">
    <property type="component" value="Unassembled WGS sequence"/>
</dbReference>
<feature type="transmembrane region" description="Helical" evidence="1">
    <location>
        <begin position="306"/>
        <end position="328"/>
    </location>
</feature>
<feature type="transmembrane region" description="Helical" evidence="1">
    <location>
        <begin position="340"/>
        <end position="361"/>
    </location>
</feature>
<gene>
    <name evidence="2" type="ORF">NFX39_01045</name>
</gene>
<reference evidence="2 3" key="1">
    <citation type="submission" date="2022-06" db="EMBL/GenBank/DDBJ databases">
        <title>Fructobacillus taiwanensis sp. nov., isolated from the honeybee.</title>
        <authorList>
            <person name="Chen Y.-S."/>
            <person name="Wang L.-T."/>
            <person name="Lee Y.-S."/>
            <person name="Chang Y.-C."/>
            <person name="Wu H.-C."/>
            <person name="Liao C.-Y."/>
            <person name="Chen W.-H."/>
            <person name="Deng J.-N."/>
            <person name="Wang Y.-H."/>
        </authorList>
    </citation>
    <scope>NUCLEOTIDE SEQUENCE [LARGE SCALE GENOMIC DNA]</scope>
    <source>
        <strain evidence="2 3">W13</strain>
    </source>
</reference>
<keyword evidence="1" id="KW-0812">Transmembrane</keyword>
<feature type="transmembrane region" description="Helical" evidence="1">
    <location>
        <begin position="157"/>
        <end position="176"/>
    </location>
</feature>
<evidence type="ECO:0000256" key="1">
    <source>
        <dbReference type="SAM" id="Phobius"/>
    </source>
</evidence>
<feature type="transmembrane region" description="Helical" evidence="1">
    <location>
        <begin position="382"/>
        <end position="404"/>
    </location>
</feature>
<dbReference type="EMBL" id="JAMWYK010000001">
    <property type="protein sequence ID" value="MCO0831681.1"/>
    <property type="molecule type" value="Genomic_DNA"/>
</dbReference>
<sequence length="448" mass="50488">MKQKFKSSLVALIWFWISILTLGILYLQNVGPKSVGDYEMHMYNTYALATGNISNKFDHHADQFKNAKSVVYGPESILTMNGGDPGYPDQRVMKPFTRDYQVDEQLKNNLIPSDLKGVHPVRSQYPSINWLFQAIGFKIGLKLHLSSYNIWQSARIANLIAFIIVISLSIIIIPQGKWLISLASSFPLTVFIAASISADSINISVATLFVSFVMSLREKSYSTSKINKKEIAALMLFVLLFFCLKVAYVPMLILILVIPNHFFNFKLKTICIGLAGILSMIYYLVWSKLNATVLLDIADLNQNIHYIKTHLIQTIFSLFSFSVNLLPMKLGMAQIDGESFLGPVTFAFILILFAIAFYANIDKFKILQKLNLKEKVIYGSPLIYAVIAYIGSIMITSASLLATWTTVYFRTDGPVQALSDVQGFQIRYILPLIPLLTIMYCLTDNKNK</sequence>
<keyword evidence="1" id="KW-0472">Membrane</keyword>
<evidence type="ECO:0000313" key="2">
    <source>
        <dbReference type="EMBL" id="MCO0831681.1"/>
    </source>
</evidence>
<keyword evidence="1" id="KW-1133">Transmembrane helix</keyword>
<evidence type="ECO:0000313" key="3">
    <source>
        <dbReference type="Proteomes" id="UP001523234"/>
    </source>
</evidence>
<dbReference type="Pfam" id="PF09913">
    <property type="entry name" value="DUF2142"/>
    <property type="match status" value="1"/>
</dbReference>
<feature type="transmembrane region" description="Helical" evidence="1">
    <location>
        <begin position="424"/>
        <end position="442"/>
    </location>
</feature>
<protein>
    <submittedName>
        <fullName evidence="2">DUF2142 domain-containing protein</fullName>
    </submittedName>
</protein>
<feature type="transmembrane region" description="Helical" evidence="1">
    <location>
        <begin position="7"/>
        <end position="27"/>
    </location>
</feature>
<name>A0ABT0ZNW8_9LACO</name>
<keyword evidence="3" id="KW-1185">Reference proteome</keyword>
<feature type="transmembrane region" description="Helical" evidence="1">
    <location>
        <begin position="188"/>
        <end position="213"/>
    </location>
</feature>
<dbReference type="InterPro" id="IPR018674">
    <property type="entry name" value="DUF2142_membrane"/>
</dbReference>
<feature type="transmembrane region" description="Helical" evidence="1">
    <location>
        <begin position="234"/>
        <end position="259"/>
    </location>
</feature>
<proteinExistence type="predicted"/>
<feature type="transmembrane region" description="Helical" evidence="1">
    <location>
        <begin position="265"/>
        <end position="285"/>
    </location>
</feature>